<dbReference type="InterPro" id="IPR023201">
    <property type="entry name" value="SecY_dom_sf"/>
</dbReference>
<comment type="subcellular location">
    <subcellularLocation>
        <location evidence="10">Cell membrane</location>
        <topology evidence="10">Multi-pass membrane protein</topology>
    </subcellularLocation>
    <subcellularLocation>
        <location evidence="1 12">Membrane</location>
        <topology evidence="1 12">Multi-pass membrane protein</topology>
    </subcellularLocation>
</comment>
<dbReference type="GO" id="GO:0006605">
    <property type="term" value="P:protein targeting"/>
    <property type="evidence" value="ECO:0007669"/>
    <property type="project" value="UniProtKB-UniRule"/>
</dbReference>
<keyword evidence="4 10" id="KW-0812">Transmembrane</keyword>
<dbReference type="NCBIfam" id="TIGR00967">
    <property type="entry name" value="3a0501s007"/>
    <property type="match status" value="1"/>
</dbReference>
<gene>
    <name evidence="10 14" type="primary">secY</name>
    <name evidence="14" type="ORF">HMPREF0762_01814</name>
</gene>
<evidence type="ECO:0000256" key="2">
    <source>
        <dbReference type="ARBA" id="ARBA00005751"/>
    </source>
</evidence>
<dbReference type="InterPro" id="IPR026593">
    <property type="entry name" value="SecY"/>
</dbReference>
<keyword evidence="10" id="KW-1003">Cell membrane</keyword>
<dbReference type="Pfam" id="PF00344">
    <property type="entry name" value="SecY"/>
    <property type="match status" value="1"/>
</dbReference>
<dbReference type="Gene3D" id="1.10.3370.10">
    <property type="entry name" value="SecY subunit domain"/>
    <property type="match status" value="1"/>
</dbReference>
<protein>
    <recommendedName>
        <fullName evidence="9 10">Protein translocase subunit SecY</fullName>
    </recommendedName>
</protein>
<keyword evidence="3 10" id="KW-0813">Transport</keyword>
<comment type="caution">
    <text evidence="14">The sequence shown here is derived from an EMBL/GenBank/DDBJ whole genome shotgun (WGS) entry which is preliminary data.</text>
</comment>
<dbReference type="AlphaFoldDB" id="D0WIY9"/>
<dbReference type="STRING" id="649764.HMPREF0762_01814"/>
<evidence type="ECO:0000256" key="9">
    <source>
        <dbReference type="ARBA" id="ARBA00039733"/>
    </source>
</evidence>
<dbReference type="GO" id="GO:0005886">
    <property type="term" value="C:plasma membrane"/>
    <property type="evidence" value="ECO:0007669"/>
    <property type="project" value="UniProtKB-SubCell"/>
</dbReference>
<evidence type="ECO:0000256" key="4">
    <source>
        <dbReference type="ARBA" id="ARBA00022692"/>
    </source>
</evidence>
<evidence type="ECO:0000256" key="8">
    <source>
        <dbReference type="ARBA" id="ARBA00023136"/>
    </source>
</evidence>
<dbReference type="RefSeq" id="WP_006363095.1">
    <property type="nucleotide sequence ID" value="NZ_GG700631.1"/>
</dbReference>
<keyword evidence="7 10" id="KW-0811">Translocation</keyword>
<dbReference type="PRINTS" id="PR00303">
    <property type="entry name" value="SECYTRNLCASE"/>
</dbReference>
<dbReference type="EMBL" id="ACUX02000019">
    <property type="protein sequence ID" value="EEZ60337.1"/>
    <property type="molecule type" value="Genomic_DNA"/>
</dbReference>
<evidence type="ECO:0000256" key="11">
    <source>
        <dbReference type="RuleBase" id="RU000537"/>
    </source>
</evidence>
<dbReference type="Proteomes" id="UP000006001">
    <property type="component" value="Unassembled WGS sequence"/>
</dbReference>
<keyword evidence="6 10" id="KW-1133">Transmembrane helix</keyword>
<dbReference type="InterPro" id="IPR002208">
    <property type="entry name" value="SecY/SEC61-alpha"/>
</dbReference>
<comment type="function">
    <text evidence="10 11">The central subunit of the protein translocation channel SecYEG. Consists of two halves formed by TMs 1-5 and 6-10. These two domains form a lateral gate at the front which open onto the bilayer between TMs 2 and 7, and are clamped together by SecE at the back. The channel is closed by both a pore ring composed of hydrophobic SecY resides and a short helix (helix 2A) on the extracellular side of the membrane which forms a plug. The plug probably moves laterally to allow the channel to open. The ring and the pore may move independently.</text>
</comment>
<comment type="subunit">
    <text evidence="10">Component of the Sec protein translocase complex. Heterotrimer consisting of SecY, SecE and SecG subunits. The heterotrimers can form oligomers, although 1 heterotrimer is thought to be able to translocate proteins. Interacts with the ribosome. Interacts with SecDF, and other proteins may be involved. Interacts with SecA.</text>
</comment>
<evidence type="ECO:0000256" key="3">
    <source>
        <dbReference type="ARBA" id="ARBA00022448"/>
    </source>
</evidence>
<keyword evidence="8 10" id="KW-0472">Membrane</keyword>
<dbReference type="PROSITE" id="PS00755">
    <property type="entry name" value="SECY_1"/>
    <property type="match status" value="1"/>
</dbReference>
<sequence>MLKTLVDAFKVPDLRNKILFTLAILALYRFGAFVPVPGIPFNEFANSFTSGGGVGMSMLDLFTGGALSHFSVFSLGIMPYITASIIMQLMQGVIPSVGRWAKEGETGRRKITQVTRFMTLGLGLINAVGYLFLFKSSAYGVVFTTEIPEIVTDLIVIVTLVVGTAFIMWMGELITQRGVGNGMSLIIFTSIISRLPGSIASSINTEGDFGMGLAVTILIIAVVALTIPAIVFVERAQRRIPVNYAKRVQGRRMMGGQSTYIPFKVNAAGVIPIIFASALIYFPAQIAALLNVSWLTSFANSLSTGPVNWVLTMILIVFFAYFYTSMVFNPDEMSENLRKQGGFIPGIRPGKATTDYIHDVLRRVTLPGGIFIGLIAVVPAILFYFTDNQLIQALGGTSILIMIGVALDTMNKVESQLKMHNYEGFFK</sequence>
<dbReference type="GO" id="GO:0043952">
    <property type="term" value="P:protein transport by the Sec complex"/>
    <property type="evidence" value="ECO:0007669"/>
    <property type="project" value="UniProtKB-UniRule"/>
</dbReference>
<feature type="transmembrane region" description="Helical" evidence="10">
    <location>
        <begin position="61"/>
        <end position="81"/>
    </location>
</feature>
<evidence type="ECO:0000256" key="1">
    <source>
        <dbReference type="ARBA" id="ARBA00004141"/>
    </source>
</evidence>
<evidence type="ECO:0000256" key="13">
    <source>
        <dbReference type="RuleBase" id="RU004349"/>
    </source>
</evidence>
<evidence type="ECO:0000256" key="10">
    <source>
        <dbReference type="HAMAP-Rule" id="MF_01465"/>
    </source>
</evidence>
<evidence type="ECO:0000256" key="7">
    <source>
        <dbReference type="ARBA" id="ARBA00023010"/>
    </source>
</evidence>
<dbReference type="FunFam" id="1.10.3370.10:FF:000001">
    <property type="entry name" value="Preprotein translocase subunit SecY"/>
    <property type="match status" value="1"/>
</dbReference>
<evidence type="ECO:0000256" key="6">
    <source>
        <dbReference type="ARBA" id="ARBA00022989"/>
    </source>
</evidence>
<feature type="transmembrane region" description="Helical" evidence="10">
    <location>
        <begin position="154"/>
        <end position="171"/>
    </location>
</feature>
<keyword evidence="5 10" id="KW-0653">Protein transport</keyword>
<feature type="transmembrane region" description="Helical" evidence="10">
    <location>
        <begin position="209"/>
        <end position="233"/>
    </location>
</feature>
<dbReference type="SUPFAM" id="SSF103491">
    <property type="entry name" value="Preprotein translocase SecY subunit"/>
    <property type="match status" value="1"/>
</dbReference>
<feature type="transmembrane region" description="Helical" evidence="10">
    <location>
        <begin position="364"/>
        <end position="385"/>
    </location>
</feature>
<dbReference type="PANTHER" id="PTHR10906">
    <property type="entry name" value="SECY/SEC61-ALPHA FAMILY MEMBER"/>
    <property type="match status" value="1"/>
</dbReference>
<dbReference type="PIRSF" id="PIRSF004557">
    <property type="entry name" value="SecY"/>
    <property type="match status" value="1"/>
</dbReference>
<evidence type="ECO:0000256" key="5">
    <source>
        <dbReference type="ARBA" id="ARBA00022927"/>
    </source>
</evidence>
<keyword evidence="15" id="KW-1185">Reference proteome</keyword>
<evidence type="ECO:0000256" key="12">
    <source>
        <dbReference type="RuleBase" id="RU003484"/>
    </source>
</evidence>
<dbReference type="OrthoDB" id="9809248at2"/>
<feature type="transmembrane region" description="Helical" evidence="10">
    <location>
        <begin position="183"/>
        <end position="203"/>
    </location>
</feature>
<dbReference type="HOGENOM" id="CLU_030313_0_2_11"/>
<reference evidence="14" key="1">
    <citation type="submission" date="2009-10" db="EMBL/GenBank/DDBJ databases">
        <authorList>
            <person name="Weinstock G."/>
            <person name="Sodergren E."/>
            <person name="Clifton S."/>
            <person name="Fulton L."/>
            <person name="Fulton B."/>
            <person name="Courtney L."/>
            <person name="Fronick C."/>
            <person name="Harrison M."/>
            <person name="Strong C."/>
            <person name="Farmer C."/>
            <person name="Delahaunty K."/>
            <person name="Markovic C."/>
            <person name="Hall O."/>
            <person name="Minx P."/>
            <person name="Tomlinson C."/>
            <person name="Mitreva M."/>
            <person name="Nelson J."/>
            <person name="Hou S."/>
            <person name="Wollam A."/>
            <person name="Pepin K.H."/>
            <person name="Johnson M."/>
            <person name="Bhonagiri V."/>
            <person name="Nash W.E."/>
            <person name="Warren W."/>
            <person name="Chinwalla A."/>
            <person name="Mardis E.R."/>
            <person name="Wilson R.K."/>
        </authorList>
    </citation>
    <scope>NUCLEOTIDE SEQUENCE [LARGE SCALE GENOMIC DNA]</scope>
    <source>
        <strain evidence="14">ATCC 700122</strain>
    </source>
</reference>
<dbReference type="HAMAP" id="MF_01465">
    <property type="entry name" value="SecY"/>
    <property type="match status" value="1"/>
</dbReference>
<name>D0WIY9_SLAES</name>
<feature type="transmembrane region" description="Helical" evidence="10">
    <location>
        <begin position="261"/>
        <end position="287"/>
    </location>
</feature>
<dbReference type="GO" id="GO:0065002">
    <property type="term" value="P:intracellular protein transmembrane transport"/>
    <property type="evidence" value="ECO:0007669"/>
    <property type="project" value="UniProtKB-UniRule"/>
</dbReference>
<comment type="similarity">
    <text evidence="2 10 13">Belongs to the SecY/SEC61-alpha family.</text>
</comment>
<dbReference type="GeneID" id="85008132"/>
<proteinExistence type="inferred from homology"/>
<dbReference type="InterPro" id="IPR030659">
    <property type="entry name" value="SecY_CS"/>
</dbReference>
<feature type="transmembrane region" description="Helical" evidence="10">
    <location>
        <begin position="391"/>
        <end position="410"/>
    </location>
</feature>
<feature type="transmembrane region" description="Helical" evidence="10">
    <location>
        <begin position="307"/>
        <end position="328"/>
    </location>
</feature>
<accession>D0WIY9</accession>
<feature type="transmembrane region" description="Helical" evidence="10">
    <location>
        <begin position="18"/>
        <end position="41"/>
    </location>
</feature>
<dbReference type="eggNOG" id="COG0201">
    <property type="taxonomic scope" value="Bacteria"/>
</dbReference>
<evidence type="ECO:0000313" key="14">
    <source>
        <dbReference type="EMBL" id="EEZ60337.1"/>
    </source>
</evidence>
<feature type="transmembrane region" description="Helical" evidence="10">
    <location>
        <begin position="117"/>
        <end position="134"/>
    </location>
</feature>
<dbReference type="PROSITE" id="PS00756">
    <property type="entry name" value="SECY_2"/>
    <property type="match status" value="1"/>
</dbReference>
<organism evidence="14 15">
    <name type="scientific">Slackia exigua (strain ATCC 700122 / DSM 15923 / CIP 105133 / JCM 11022 / KCTC 5966 / S-7)</name>
    <dbReference type="NCBI Taxonomy" id="649764"/>
    <lineage>
        <taxon>Bacteria</taxon>
        <taxon>Bacillati</taxon>
        <taxon>Actinomycetota</taxon>
        <taxon>Coriobacteriia</taxon>
        <taxon>Eggerthellales</taxon>
        <taxon>Eggerthellaceae</taxon>
        <taxon>Slackia</taxon>
    </lineage>
</organism>
<evidence type="ECO:0000313" key="15">
    <source>
        <dbReference type="Proteomes" id="UP000006001"/>
    </source>
</evidence>